<dbReference type="Proteomes" id="UP000887013">
    <property type="component" value="Unassembled WGS sequence"/>
</dbReference>
<gene>
    <name evidence="1" type="ORF">NPIL_393161</name>
</gene>
<reference evidence="1" key="1">
    <citation type="submission" date="2020-08" db="EMBL/GenBank/DDBJ databases">
        <title>Multicomponent nature underlies the extraordinary mechanical properties of spider dragline silk.</title>
        <authorList>
            <person name="Kono N."/>
            <person name="Nakamura H."/>
            <person name="Mori M."/>
            <person name="Yoshida Y."/>
            <person name="Ohtoshi R."/>
            <person name="Malay A.D."/>
            <person name="Moran D.A.P."/>
            <person name="Tomita M."/>
            <person name="Numata K."/>
            <person name="Arakawa K."/>
        </authorList>
    </citation>
    <scope>NUCLEOTIDE SEQUENCE</scope>
</reference>
<evidence type="ECO:0000313" key="1">
    <source>
        <dbReference type="EMBL" id="GFT95359.1"/>
    </source>
</evidence>
<sequence>MPMQPLKHSESIPDTAVAQLCYSHWQCRTLDACLPFHTILKSPITTENTIANEVFQKSIRSLMIKRATAFDLYHYKPITAA</sequence>
<dbReference type="AlphaFoldDB" id="A0A8X6Q4C8"/>
<keyword evidence="2" id="KW-1185">Reference proteome</keyword>
<organism evidence="1 2">
    <name type="scientific">Nephila pilipes</name>
    <name type="common">Giant wood spider</name>
    <name type="synonym">Nephila maculata</name>
    <dbReference type="NCBI Taxonomy" id="299642"/>
    <lineage>
        <taxon>Eukaryota</taxon>
        <taxon>Metazoa</taxon>
        <taxon>Ecdysozoa</taxon>
        <taxon>Arthropoda</taxon>
        <taxon>Chelicerata</taxon>
        <taxon>Arachnida</taxon>
        <taxon>Araneae</taxon>
        <taxon>Araneomorphae</taxon>
        <taxon>Entelegynae</taxon>
        <taxon>Araneoidea</taxon>
        <taxon>Nephilidae</taxon>
        <taxon>Nephila</taxon>
    </lineage>
</organism>
<evidence type="ECO:0000313" key="2">
    <source>
        <dbReference type="Proteomes" id="UP000887013"/>
    </source>
</evidence>
<accession>A0A8X6Q4C8</accession>
<comment type="caution">
    <text evidence="1">The sequence shown here is derived from an EMBL/GenBank/DDBJ whole genome shotgun (WGS) entry which is preliminary data.</text>
</comment>
<proteinExistence type="predicted"/>
<protein>
    <submittedName>
        <fullName evidence="1">Uncharacterized protein</fullName>
    </submittedName>
</protein>
<dbReference type="EMBL" id="BMAW01026064">
    <property type="protein sequence ID" value="GFT95359.1"/>
    <property type="molecule type" value="Genomic_DNA"/>
</dbReference>
<name>A0A8X6Q4C8_NEPPI</name>